<feature type="region of interest" description="Disordered" evidence="5">
    <location>
        <begin position="53"/>
        <end position="81"/>
    </location>
</feature>
<keyword evidence="4 6" id="KW-0472">Membrane</keyword>
<evidence type="ECO:0000256" key="1">
    <source>
        <dbReference type="ARBA" id="ARBA00004141"/>
    </source>
</evidence>
<feature type="transmembrane region" description="Helical" evidence="6">
    <location>
        <begin position="344"/>
        <end position="366"/>
    </location>
</feature>
<dbReference type="InterPro" id="IPR052185">
    <property type="entry name" value="IPC_Synthase-Related"/>
</dbReference>
<dbReference type="PANTHER" id="PTHR31310">
    <property type="match status" value="1"/>
</dbReference>
<evidence type="ECO:0000313" key="8">
    <source>
        <dbReference type="EMBL" id="CZT15060.1"/>
    </source>
</evidence>
<dbReference type="STRING" id="112498.A0A2D3URJ3"/>
<dbReference type="GeneID" id="35596291"/>
<organism evidence="8 9">
    <name type="scientific">Ramularia collo-cygni</name>
    <dbReference type="NCBI Taxonomy" id="112498"/>
    <lineage>
        <taxon>Eukaryota</taxon>
        <taxon>Fungi</taxon>
        <taxon>Dikarya</taxon>
        <taxon>Ascomycota</taxon>
        <taxon>Pezizomycotina</taxon>
        <taxon>Dothideomycetes</taxon>
        <taxon>Dothideomycetidae</taxon>
        <taxon>Mycosphaerellales</taxon>
        <taxon>Mycosphaerellaceae</taxon>
        <taxon>Ramularia</taxon>
    </lineage>
</organism>
<evidence type="ECO:0000256" key="5">
    <source>
        <dbReference type="SAM" id="MobiDB-lite"/>
    </source>
</evidence>
<dbReference type="Pfam" id="PF14378">
    <property type="entry name" value="PAP2_3"/>
    <property type="match status" value="1"/>
</dbReference>
<feature type="transmembrane region" description="Helical" evidence="6">
    <location>
        <begin position="307"/>
        <end position="332"/>
    </location>
</feature>
<comment type="subcellular location">
    <subcellularLocation>
        <location evidence="1">Membrane</location>
        <topology evidence="1">Multi-pass membrane protein</topology>
    </subcellularLocation>
</comment>
<proteinExistence type="predicted"/>
<name>A0A2D3URJ3_9PEZI</name>
<keyword evidence="3 6" id="KW-1133">Transmembrane helix</keyword>
<reference evidence="8 9" key="1">
    <citation type="submission" date="2016-03" db="EMBL/GenBank/DDBJ databases">
        <authorList>
            <person name="Ploux O."/>
        </authorList>
    </citation>
    <scope>NUCLEOTIDE SEQUENCE [LARGE SCALE GENOMIC DNA]</scope>
    <source>
        <strain evidence="8 9">URUG2</strain>
    </source>
</reference>
<feature type="domain" description="Inositolphosphotransferase Aur1/Ipt1" evidence="7">
    <location>
        <begin position="166"/>
        <end position="347"/>
    </location>
</feature>
<evidence type="ECO:0000256" key="4">
    <source>
        <dbReference type="ARBA" id="ARBA00023136"/>
    </source>
</evidence>
<dbReference type="RefSeq" id="XP_023621957.1">
    <property type="nucleotide sequence ID" value="XM_023766189.1"/>
</dbReference>
<evidence type="ECO:0000256" key="6">
    <source>
        <dbReference type="SAM" id="Phobius"/>
    </source>
</evidence>
<keyword evidence="9" id="KW-1185">Reference proteome</keyword>
<dbReference type="EMBL" id="FJUY01000001">
    <property type="protein sequence ID" value="CZT15060.1"/>
    <property type="molecule type" value="Genomic_DNA"/>
</dbReference>
<evidence type="ECO:0000256" key="3">
    <source>
        <dbReference type="ARBA" id="ARBA00022989"/>
    </source>
</evidence>
<gene>
    <name evidence="8" type="ORF">RCC_00967</name>
</gene>
<accession>A0A2D3URJ3</accession>
<dbReference type="InterPro" id="IPR026841">
    <property type="entry name" value="Aur1/Ipt1"/>
</dbReference>
<feature type="transmembrane region" description="Helical" evidence="6">
    <location>
        <begin position="215"/>
        <end position="233"/>
    </location>
</feature>
<dbReference type="AlphaFoldDB" id="A0A2D3URJ3"/>
<dbReference type="CDD" id="cd03386">
    <property type="entry name" value="PAP2_Aur1_like"/>
    <property type="match status" value="1"/>
</dbReference>
<dbReference type="GO" id="GO:0016020">
    <property type="term" value="C:membrane"/>
    <property type="evidence" value="ECO:0007669"/>
    <property type="project" value="UniProtKB-SubCell"/>
</dbReference>
<feature type="transmembrane region" description="Helical" evidence="6">
    <location>
        <begin position="266"/>
        <end position="286"/>
    </location>
</feature>
<dbReference type="PANTHER" id="PTHR31310:SF10">
    <property type="entry name" value="INOSITOLPHOSPHOTRANSFERASE AUR1_IPT1 DOMAIN-CONTAINING PROTEIN"/>
    <property type="match status" value="1"/>
</dbReference>
<sequence length="392" mass="44039">MPDLGHPQSQAREWFEPLLVVTIMVTSLIVNRDRDFSLFPGRGDDLSESLMKREDEFGSSSSRSASPDGPKNSVDLQRSESGPIDSAKLNIPSRILQKFPFLVEMFYWALNFVAYSMTKKIGAGLYDRYGGHAVTEMAQDHGIAILNIEHNSPLSIFFPVTEVDFQQYLLNGHLGVMTIFNQIYSLVHIPGTVAFLSWYYYVAPNFDTFAIVRRTMTLGNFAAFAIFSFYPCMPPRLLPESFGFKDTVRQEHAESVWVGGSNVNQLAAMPSLHFTYAFIIGCTFLYQSGLLQRLRGGRGMRSPLTSFAYVLSGIFYPILVLSVIVATANHYYLDAVVATFSVTMSFLCNRLWLILLPIESFLLKLLRLRKPRPSTRRVSAPERSVGALEGMA</sequence>
<evidence type="ECO:0000259" key="7">
    <source>
        <dbReference type="Pfam" id="PF14378"/>
    </source>
</evidence>
<dbReference type="Proteomes" id="UP000225277">
    <property type="component" value="Unassembled WGS sequence"/>
</dbReference>
<evidence type="ECO:0000313" key="9">
    <source>
        <dbReference type="Proteomes" id="UP000225277"/>
    </source>
</evidence>
<feature type="transmembrane region" description="Helical" evidence="6">
    <location>
        <begin position="183"/>
        <end position="203"/>
    </location>
</feature>
<keyword evidence="2 6" id="KW-0812">Transmembrane</keyword>
<dbReference type="OrthoDB" id="2566866at2759"/>
<evidence type="ECO:0000256" key="2">
    <source>
        <dbReference type="ARBA" id="ARBA00022692"/>
    </source>
</evidence>
<protein>
    <recommendedName>
        <fullName evidence="7">Inositolphosphotransferase Aur1/Ipt1 domain-containing protein</fullName>
    </recommendedName>
</protein>